<dbReference type="Proteomes" id="UP000320735">
    <property type="component" value="Unassembled WGS sequence"/>
</dbReference>
<dbReference type="EMBL" id="SJPP01000003">
    <property type="protein sequence ID" value="TWU07389.1"/>
    <property type="molecule type" value="Genomic_DNA"/>
</dbReference>
<gene>
    <name evidence="1" type="ORF">CA54_57950</name>
</gene>
<protein>
    <submittedName>
        <fullName evidence="1">Uncharacterized protein</fullName>
    </submittedName>
</protein>
<organism evidence="1 2">
    <name type="scientific">Symmachiella macrocystis</name>
    <dbReference type="NCBI Taxonomy" id="2527985"/>
    <lineage>
        <taxon>Bacteria</taxon>
        <taxon>Pseudomonadati</taxon>
        <taxon>Planctomycetota</taxon>
        <taxon>Planctomycetia</taxon>
        <taxon>Planctomycetales</taxon>
        <taxon>Planctomycetaceae</taxon>
        <taxon>Symmachiella</taxon>
    </lineage>
</organism>
<comment type="caution">
    <text evidence="1">The sequence shown here is derived from an EMBL/GenBank/DDBJ whole genome shotgun (WGS) entry which is preliminary data.</text>
</comment>
<sequence>MIFVTCYKTPERLQPSNRAFDFVTPFVASQFAAVLRGTPFAVAAMRTNQFDAPRRQTFTQRIAVAGFVVNQPLRLPLRRAAVHQPFDQIHFGSVG</sequence>
<keyword evidence="2" id="KW-1185">Reference proteome</keyword>
<name>A0A5C6B7X2_9PLAN</name>
<reference evidence="1 2" key="1">
    <citation type="submission" date="2019-02" db="EMBL/GenBank/DDBJ databases">
        <title>Deep-cultivation of Planctomycetes and their phenomic and genomic characterization uncovers novel biology.</title>
        <authorList>
            <person name="Wiegand S."/>
            <person name="Jogler M."/>
            <person name="Boedeker C."/>
            <person name="Pinto D."/>
            <person name="Vollmers J."/>
            <person name="Rivas-Marin E."/>
            <person name="Kohn T."/>
            <person name="Peeters S.H."/>
            <person name="Heuer A."/>
            <person name="Rast P."/>
            <person name="Oberbeckmann S."/>
            <person name="Bunk B."/>
            <person name="Jeske O."/>
            <person name="Meyerdierks A."/>
            <person name="Storesund J.E."/>
            <person name="Kallscheuer N."/>
            <person name="Luecker S."/>
            <person name="Lage O.M."/>
            <person name="Pohl T."/>
            <person name="Merkel B.J."/>
            <person name="Hornburger P."/>
            <person name="Mueller R.-W."/>
            <person name="Bruemmer F."/>
            <person name="Labrenz M."/>
            <person name="Spormann A.M."/>
            <person name="Op Den Camp H."/>
            <person name="Overmann J."/>
            <person name="Amann R."/>
            <person name="Jetten M.S.M."/>
            <person name="Mascher T."/>
            <person name="Medema M.H."/>
            <person name="Devos D.P."/>
            <person name="Kaster A.-K."/>
            <person name="Ovreas L."/>
            <person name="Rohde M."/>
            <person name="Galperin M.Y."/>
            <person name="Jogler C."/>
        </authorList>
    </citation>
    <scope>NUCLEOTIDE SEQUENCE [LARGE SCALE GENOMIC DNA]</scope>
    <source>
        <strain evidence="1 2">CA54</strain>
    </source>
</reference>
<accession>A0A5C6B7X2</accession>
<evidence type="ECO:0000313" key="1">
    <source>
        <dbReference type="EMBL" id="TWU07389.1"/>
    </source>
</evidence>
<proteinExistence type="predicted"/>
<dbReference type="AlphaFoldDB" id="A0A5C6B7X2"/>
<evidence type="ECO:0000313" key="2">
    <source>
        <dbReference type="Proteomes" id="UP000320735"/>
    </source>
</evidence>